<accession>A0A5B7DSD7</accession>
<dbReference type="Proteomes" id="UP000324222">
    <property type="component" value="Unassembled WGS sequence"/>
</dbReference>
<proteinExistence type="predicted"/>
<dbReference type="EMBL" id="VSRR010001317">
    <property type="protein sequence ID" value="MPC24328.1"/>
    <property type="molecule type" value="Genomic_DNA"/>
</dbReference>
<dbReference type="AlphaFoldDB" id="A0A5B7DSD7"/>
<gene>
    <name evidence="1" type="ORF">E2C01_017409</name>
</gene>
<keyword evidence="2" id="KW-1185">Reference proteome</keyword>
<evidence type="ECO:0000313" key="1">
    <source>
        <dbReference type="EMBL" id="MPC24328.1"/>
    </source>
</evidence>
<comment type="caution">
    <text evidence="1">The sequence shown here is derived from an EMBL/GenBank/DDBJ whole genome shotgun (WGS) entry which is preliminary data.</text>
</comment>
<protein>
    <submittedName>
        <fullName evidence="1">Uncharacterized protein</fullName>
    </submittedName>
</protein>
<reference evidence="1 2" key="1">
    <citation type="submission" date="2019-05" db="EMBL/GenBank/DDBJ databases">
        <title>Another draft genome of Portunus trituberculatus and its Hox gene families provides insights of decapod evolution.</title>
        <authorList>
            <person name="Jeong J.-H."/>
            <person name="Song I."/>
            <person name="Kim S."/>
            <person name="Choi T."/>
            <person name="Kim D."/>
            <person name="Ryu S."/>
            <person name="Kim W."/>
        </authorList>
    </citation>
    <scope>NUCLEOTIDE SEQUENCE [LARGE SCALE GENOMIC DNA]</scope>
    <source>
        <tissue evidence="1">Muscle</tissue>
    </source>
</reference>
<organism evidence="1 2">
    <name type="scientific">Portunus trituberculatus</name>
    <name type="common">Swimming crab</name>
    <name type="synonym">Neptunus trituberculatus</name>
    <dbReference type="NCBI Taxonomy" id="210409"/>
    <lineage>
        <taxon>Eukaryota</taxon>
        <taxon>Metazoa</taxon>
        <taxon>Ecdysozoa</taxon>
        <taxon>Arthropoda</taxon>
        <taxon>Crustacea</taxon>
        <taxon>Multicrustacea</taxon>
        <taxon>Malacostraca</taxon>
        <taxon>Eumalacostraca</taxon>
        <taxon>Eucarida</taxon>
        <taxon>Decapoda</taxon>
        <taxon>Pleocyemata</taxon>
        <taxon>Brachyura</taxon>
        <taxon>Eubrachyura</taxon>
        <taxon>Portunoidea</taxon>
        <taxon>Portunidae</taxon>
        <taxon>Portuninae</taxon>
        <taxon>Portunus</taxon>
    </lineage>
</organism>
<evidence type="ECO:0000313" key="2">
    <source>
        <dbReference type="Proteomes" id="UP000324222"/>
    </source>
</evidence>
<name>A0A5B7DSD7_PORTR</name>
<sequence length="70" mass="8001">MSCIKGGLWLNGLERQIQALAPEYQQFIMSPVTTDPGILHNCTPNQSGKHHKILIDEDRIVTTLFVKQYY</sequence>